<evidence type="ECO:0000313" key="5">
    <source>
        <dbReference type="EMBL" id="SDH26640.1"/>
    </source>
</evidence>
<dbReference type="RefSeq" id="WP_090404412.1">
    <property type="nucleotide sequence ID" value="NZ_FNDQ01000001.1"/>
</dbReference>
<evidence type="ECO:0000256" key="3">
    <source>
        <dbReference type="ARBA" id="ARBA00023237"/>
    </source>
</evidence>
<organism evidence="5 6">
    <name type="scientific">Myroides phaeus</name>
    <dbReference type="NCBI Taxonomy" id="702745"/>
    <lineage>
        <taxon>Bacteria</taxon>
        <taxon>Pseudomonadati</taxon>
        <taxon>Bacteroidota</taxon>
        <taxon>Flavobacteriia</taxon>
        <taxon>Flavobacteriales</taxon>
        <taxon>Flavobacteriaceae</taxon>
        <taxon>Myroides</taxon>
    </lineage>
</organism>
<evidence type="ECO:0000313" key="6">
    <source>
        <dbReference type="Proteomes" id="UP000243588"/>
    </source>
</evidence>
<dbReference type="SUPFAM" id="SSF56935">
    <property type="entry name" value="Porins"/>
    <property type="match status" value="1"/>
</dbReference>
<dbReference type="Proteomes" id="UP000243588">
    <property type="component" value="Unassembled WGS sequence"/>
</dbReference>
<keyword evidence="3" id="KW-0998">Cell outer membrane</keyword>
<dbReference type="GO" id="GO:0009279">
    <property type="term" value="C:cell outer membrane"/>
    <property type="evidence" value="ECO:0007669"/>
    <property type="project" value="UniProtKB-SubCell"/>
</dbReference>
<dbReference type="EMBL" id="FNDQ01000001">
    <property type="protein sequence ID" value="SDH26640.1"/>
    <property type="molecule type" value="Genomic_DNA"/>
</dbReference>
<evidence type="ECO:0000256" key="4">
    <source>
        <dbReference type="SAM" id="SignalP"/>
    </source>
</evidence>
<evidence type="ECO:0000256" key="2">
    <source>
        <dbReference type="ARBA" id="ARBA00023136"/>
    </source>
</evidence>
<keyword evidence="6" id="KW-1185">Reference proteome</keyword>
<feature type="signal peptide" evidence="4">
    <location>
        <begin position="1"/>
        <end position="19"/>
    </location>
</feature>
<reference evidence="6" key="1">
    <citation type="submission" date="2016-10" db="EMBL/GenBank/DDBJ databases">
        <authorList>
            <person name="Varghese N."/>
            <person name="Submissions S."/>
        </authorList>
    </citation>
    <scope>NUCLEOTIDE SEQUENCE [LARGE SCALE GENOMIC DNA]</scope>
    <source>
        <strain evidence="6">DSM 23313</strain>
    </source>
</reference>
<dbReference type="Pfam" id="PF13715">
    <property type="entry name" value="CarbopepD_reg_2"/>
    <property type="match status" value="1"/>
</dbReference>
<dbReference type="AlphaFoldDB" id="A0A1G8B1Z3"/>
<dbReference type="InterPro" id="IPR036942">
    <property type="entry name" value="Beta-barrel_TonB_sf"/>
</dbReference>
<accession>A0A1G8B1Z3</accession>
<keyword evidence="2" id="KW-0472">Membrane</keyword>
<proteinExistence type="predicted"/>
<dbReference type="InterPro" id="IPR008969">
    <property type="entry name" value="CarboxyPept-like_regulatory"/>
</dbReference>
<feature type="chain" id="PRO_5017314678" evidence="4">
    <location>
        <begin position="20"/>
        <end position="944"/>
    </location>
</feature>
<name>A0A1G8B1Z3_9FLAO</name>
<evidence type="ECO:0000256" key="1">
    <source>
        <dbReference type="ARBA" id="ARBA00004442"/>
    </source>
</evidence>
<gene>
    <name evidence="5" type="ORF">SAMN05421818_10154</name>
</gene>
<keyword evidence="5" id="KW-0675">Receptor</keyword>
<sequence length="944" mass="106568">MKKLLFSLFFVLQVVITYAQGVQEIKGKVVDAKSNTPINAVLARIEATNISTLTNNEGIFVLEDVKTGDHQIVVTYVGYLTKRLPVTIGSQDVDLGTIYLDEDLATTAQMGLITLTENDLGDDNSGSETSSGLLQATKDPFQQAAAYNWGGAFFKVRGLDNEYGRTLINGVVMNKINDGRPQFGNWGGLNDATRNQVFSAGSTPSDHTFGGILGTQSITTRASHIRKGAKAGFSGSNTNYNWRPFATYSSGMDRNGWAYVVSATYRGAKEGFVDGTNYDALSLFAAVEKKFNDNHSLNFSAIYAKNKRGKNSPVTDEQVALKDYKYNSYWGYQNGDKRNSRYKDVEEPIFMLTHYWTIDDKNTLTTTAAYQFGHIANSRLGYQNNLNPDPTYYKFMPSYYYNQIDPSYWSMSSADFENTNIEFQNTTNAFLYQAHDAEEAFRNNGQIDWENIYKTNGNFGGRSKIVLYEDRQEDKTFHFNTNFKSQLNDHTTFDAGINYRRLKSTNFKKMVDLLGGSYYEDIDTYQPIDIQDSDYNNKDRRVYNKDKFGYNYNVFADVVNVFTQFTFDFDKVDFYLAQNIGYTRYEREGLYRNPVYMNNSYGKSGAIDFNNFGFKGGATYHITGRHALNMNVAYYNQAPTIRNTYSNIRVNNLVTKDLTNEDVFSIDASYIVRTPKLKAKVSGYLSEIKNGTQINFYYADGVGIVDANGDYLSSTGGAFVSEILTGVNKRNLGVELGAEYQLTQTLKATAAAAIGQSFYTNNPNIKLNSDNVAQTFDYGQSYMKNVKYGNGPQTALSLGLEYRDPSFWWVGANINYFDNAFTNVSALRRTDNFVKDPANPGHPFADLTEEKLHSILKQEKLNDFTLVNITGGKSWRLPNRNIIGLNASINNVFNKHYKTGGFEQARNANYEREIKNTSSGVNTFGNKYFYGFGRNFFVSVYYNF</sequence>
<dbReference type="SUPFAM" id="SSF49464">
    <property type="entry name" value="Carboxypeptidase regulatory domain-like"/>
    <property type="match status" value="1"/>
</dbReference>
<dbReference type="STRING" id="702745.SAMN05421818_10154"/>
<comment type="subcellular location">
    <subcellularLocation>
        <location evidence="1">Cell outer membrane</location>
    </subcellularLocation>
</comment>
<dbReference type="Gene3D" id="2.60.40.1120">
    <property type="entry name" value="Carboxypeptidase-like, regulatory domain"/>
    <property type="match status" value="1"/>
</dbReference>
<dbReference type="Gene3D" id="2.40.170.20">
    <property type="entry name" value="TonB-dependent receptor, beta-barrel domain"/>
    <property type="match status" value="1"/>
</dbReference>
<keyword evidence="4" id="KW-0732">Signal</keyword>
<protein>
    <submittedName>
        <fullName evidence="5">Outer membrane receptor proteins, mostly Fe transport</fullName>
    </submittedName>
</protein>